<gene>
    <name evidence="1" type="ORF">R3P38DRAFT_2437559</name>
</gene>
<evidence type="ECO:0000313" key="1">
    <source>
        <dbReference type="EMBL" id="KAK6974592.1"/>
    </source>
</evidence>
<name>A0AAV9Z899_9AGAR</name>
<proteinExistence type="predicted"/>
<evidence type="ECO:0000313" key="2">
    <source>
        <dbReference type="Proteomes" id="UP001362999"/>
    </source>
</evidence>
<protein>
    <submittedName>
        <fullName evidence="1">Uncharacterized protein</fullName>
    </submittedName>
</protein>
<feature type="non-terminal residue" evidence="1">
    <location>
        <position position="241"/>
    </location>
</feature>
<sequence>FAALSVRDKCTVVQALIVNTKLSIIALRTMVARHENLSRRVNGKEKAAVVLRQDFVEHRCTDSCLVFVSEAHLAGLRPDVLLLDEVQQAEIFSRLQVKSNKRKSVLQTDSPRKRLRLSSTDTVNMSGSDTTFPVILTQDEKDQIVREFRASTSNTALKRYECSFCGKFELASECRLRLTTDLDISLLERAVVELRERSRQPQIQPFGSQSLVNGSYVLCHLCNSAVSKKSFHSIPLRSYAN</sequence>
<comment type="caution">
    <text evidence="1">The sequence shown here is derived from an EMBL/GenBank/DDBJ whole genome shotgun (WGS) entry which is preliminary data.</text>
</comment>
<organism evidence="1 2">
    <name type="scientific">Favolaschia claudopus</name>
    <dbReference type="NCBI Taxonomy" id="2862362"/>
    <lineage>
        <taxon>Eukaryota</taxon>
        <taxon>Fungi</taxon>
        <taxon>Dikarya</taxon>
        <taxon>Basidiomycota</taxon>
        <taxon>Agaricomycotina</taxon>
        <taxon>Agaricomycetes</taxon>
        <taxon>Agaricomycetidae</taxon>
        <taxon>Agaricales</taxon>
        <taxon>Marasmiineae</taxon>
        <taxon>Mycenaceae</taxon>
        <taxon>Favolaschia</taxon>
    </lineage>
</organism>
<accession>A0AAV9Z899</accession>
<reference evidence="1 2" key="1">
    <citation type="journal article" date="2024" name="J Genomics">
        <title>Draft genome sequencing and assembly of Favolaschia claudopus CIRM-BRFM 2984 isolated from oak limbs.</title>
        <authorList>
            <person name="Navarro D."/>
            <person name="Drula E."/>
            <person name="Chaduli D."/>
            <person name="Cazenave R."/>
            <person name="Ahrendt S."/>
            <person name="Wang J."/>
            <person name="Lipzen A."/>
            <person name="Daum C."/>
            <person name="Barry K."/>
            <person name="Grigoriev I.V."/>
            <person name="Favel A."/>
            <person name="Rosso M.N."/>
            <person name="Martin F."/>
        </authorList>
    </citation>
    <scope>NUCLEOTIDE SEQUENCE [LARGE SCALE GENOMIC DNA]</scope>
    <source>
        <strain evidence="1 2">CIRM-BRFM 2984</strain>
    </source>
</reference>
<feature type="non-terminal residue" evidence="1">
    <location>
        <position position="1"/>
    </location>
</feature>
<dbReference type="EMBL" id="JAWWNJ010000183">
    <property type="protein sequence ID" value="KAK6974592.1"/>
    <property type="molecule type" value="Genomic_DNA"/>
</dbReference>
<keyword evidence="2" id="KW-1185">Reference proteome</keyword>
<dbReference type="AlphaFoldDB" id="A0AAV9Z899"/>
<dbReference type="Proteomes" id="UP001362999">
    <property type="component" value="Unassembled WGS sequence"/>
</dbReference>